<dbReference type="Proteomes" id="UP001151287">
    <property type="component" value="Unassembled WGS sequence"/>
</dbReference>
<evidence type="ECO:0000259" key="3">
    <source>
        <dbReference type="Pfam" id="PF23359"/>
    </source>
</evidence>
<dbReference type="GO" id="GO:0003677">
    <property type="term" value="F:DNA binding"/>
    <property type="evidence" value="ECO:0007669"/>
    <property type="project" value="UniProtKB-KW"/>
</dbReference>
<proteinExistence type="predicted"/>
<name>A0A9Q0BXC0_9POAL</name>
<feature type="domain" description="Lsr2 DNA-binding" evidence="3">
    <location>
        <begin position="75"/>
        <end position="109"/>
    </location>
</feature>
<evidence type="ECO:0008006" key="6">
    <source>
        <dbReference type="Google" id="ProtNLM"/>
    </source>
</evidence>
<reference evidence="4" key="1">
    <citation type="journal article" date="2022" name="Cell">
        <title>Repeat-based holocentromeres influence genome architecture and karyotype evolution.</title>
        <authorList>
            <person name="Hofstatter P.G."/>
            <person name="Thangavel G."/>
            <person name="Lux T."/>
            <person name="Neumann P."/>
            <person name="Vondrak T."/>
            <person name="Novak P."/>
            <person name="Zhang M."/>
            <person name="Costa L."/>
            <person name="Castellani M."/>
            <person name="Scott A."/>
            <person name="Toegelov H."/>
            <person name="Fuchs J."/>
            <person name="Mata-Sucre Y."/>
            <person name="Dias Y."/>
            <person name="Vanzela A.L.L."/>
            <person name="Huettel B."/>
            <person name="Almeida C.C.S."/>
            <person name="Simkova H."/>
            <person name="Souza G."/>
            <person name="Pedrosa-Harand A."/>
            <person name="Macas J."/>
            <person name="Mayer K.F.X."/>
            <person name="Houben A."/>
            <person name="Marques A."/>
        </authorList>
    </citation>
    <scope>NUCLEOTIDE SEQUENCE</scope>
    <source>
        <strain evidence="4">RhyBre1mFocal</strain>
    </source>
</reference>
<dbReference type="OrthoDB" id="10516806at2759"/>
<dbReference type="Pfam" id="PF23359">
    <property type="entry name" value="Lsr2_DNA-bd"/>
    <property type="match status" value="1"/>
</dbReference>
<evidence type="ECO:0000313" key="4">
    <source>
        <dbReference type="EMBL" id="KAJ1681930.1"/>
    </source>
</evidence>
<gene>
    <name evidence="4" type="ORF">LUZ63_022838</name>
</gene>
<dbReference type="Pfam" id="PF11774">
    <property type="entry name" value="Lsr2"/>
    <property type="match status" value="1"/>
</dbReference>
<dbReference type="InterPro" id="IPR055370">
    <property type="entry name" value="Lsr2_DNA-bd"/>
</dbReference>
<evidence type="ECO:0000313" key="5">
    <source>
        <dbReference type="Proteomes" id="UP001151287"/>
    </source>
</evidence>
<feature type="domain" description="Lsr2 dimerization" evidence="2">
    <location>
        <begin position="1"/>
        <end position="60"/>
    </location>
</feature>
<protein>
    <recommendedName>
        <fullName evidence="6">Lsr2 family protein</fullName>
    </recommendedName>
</protein>
<evidence type="ECO:0000256" key="1">
    <source>
        <dbReference type="ARBA" id="ARBA00023125"/>
    </source>
</evidence>
<dbReference type="InterPro" id="IPR036625">
    <property type="entry name" value="E3-bd_dom_sf"/>
</dbReference>
<evidence type="ECO:0000259" key="2">
    <source>
        <dbReference type="Pfam" id="PF11774"/>
    </source>
</evidence>
<accession>A0A9Q0BXC0</accession>
<dbReference type="GO" id="GO:0016746">
    <property type="term" value="F:acyltransferase activity"/>
    <property type="evidence" value="ECO:0007669"/>
    <property type="project" value="InterPro"/>
</dbReference>
<sequence length="110" mass="11970">MAQKTITQFFDDLDNSPLDDAATITFALERKTYEIDLSEANKEKLREALAPFIKVARPVGSTSTGRSTSSRKASGYNLAAVRAWAAQNGHKVSERGRVPASVLEAYDAAH</sequence>
<dbReference type="InterPro" id="IPR024412">
    <property type="entry name" value="Lsr2_dim_dom"/>
</dbReference>
<comment type="caution">
    <text evidence="4">The sequence shown here is derived from an EMBL/GenBank/DDBJ whole genome shotgun (WGS) entry which is preliminary data.</text>
</comment>
<keyword evidence="1" id="KW-0238">DNA-binding</keyword>
<dbReference type="Gene3D" id="3.30.60.230">
    <property type="entry name" value="Lsr2, dimerization domain"/>
    <property type="match status" value="1"/>
</dbReference>
<dbReference type="EMBL" id="JAMQYH010000856">
    <property type="protein sequence ID" value="KAJ1681930.1"/>
    <property type="molecule type" value="Genomic_DNA"/>
</dbReference>
<organism evidence="4 5">
    <name type="scientific">Rhynchospora breviuscula</name>
    <dbReference type="NCBI Taxonomy" id="2022672"/>
    <lineage>
        <taxon>Eukaryota</taxon>
        <taxon>Viridiplantae</taxon>
        <taxon>Streptophyta</taxon>
        <taxon>Embryophyta</taxon>
        <taxon>Tracheophyta</taxon>
        <taxon>Spermatophyta</taxon>
        <taxon>Magnoliopsida</taxon>
        <taxon>Liliopsida</taxon>
        <taxon>Poales</taxon>
        <taxon>Cyperaceae</taxon>
        <taxon>Cyperoideae</taxon>
        <taxon>Rhynchosporeae</taxon>
        <taxon>Rhynchospora</taxon>
    </lineage>
</organism>
<dbReference type="Gene3D" id="4.10.320.10">
    <property type="entry name" value="E3-binding domain"/>
    <property type="match status" value="1"/>
</dbReference>
<dbReference type="InterPro" id="IPR042261">
    <property type="entry name" value="Lsr2-like_dimerization"/>
</dbReference>
<keyword evidence="5" id="KW-1185">Reference proteome</keyword>
<dbReference type="AlphaFoldDB" id="A0A9Q0BXC0"/>